<dbReference type="Pfam" id="PF07690">
    <property type="entry name" value="MFS_1"/>
    <property type="match status" value="1"/>
</dbReference>
<comment type="caution">
    <text evidence="7">The sequence shown here is derived from an EMBL/GenBank/DDBJ whole genome shotgun (WGS) entry which is preliminary data.</text>
</comment>
<organism evidence="7 8">
    <name type="scientific">Clavispora lusitaniae</name>
    <name type="common">Candida lusitaniae</name>
    <dbReference type="NCBI Taxonomy" id="36911"/>
    <lineage>
        <taxon>Eukaryota</taxon>
        <taxon>Fungi</taxon>
        <taxon>Dikarya</taxon>
        <taxon>Ascomycota</taxon>
        <taxon>Saccharomycotina</taxon>
        <taxon>Pichiomycetes</taxon>
        <taxon>Metschnikowiaceae</taxon>
        <taxon>Clavispora</taxon>
    </lineage>
</organism>
<dbReference type="InterPro" id="IPR011701">
    <property type="entry name" value="MFS"/>
</dbReference>
<name>A0AA91Q014_CLALS</name>
<dbReference type="GO" id="GO:0022857">
    <property type="term" value="F:transmembrane transporter activity"/>
    <property type="evidence" value="ECO:0007669"/>
    <property type="project" value="InterPro"/>
</dbReference>
<keyword evidence="4 5" id="KW-0472">Membrane</keyword>
<dbReference type="GO" id="GO:0000324">
    <property type="term" value="C:fungal-type vacuole"/>
    <property type="evidence" value="ECO:0007669"/>
    <property type="project" value="TreeGrafter"/>
</dbReference>
<evidence type="ECO:0000256" key="2">
    <source>
        <dbReference type="ARBA" id="ARBA00022692"/>
    </source>
</evidence>
<feature type="transmembrane region" description="Helical" evidence="5">
    <location>
        <begin position="387"/>
        <end position="408"/>
    </location>
</feature>
<evidence type="ECO:0000256" key="3">
    <source>
        <dbReference type="ARBA" id="ARBA00022989"/>
    </source>
</evidence>
<dbReference type="Gene3D" id="1.20.1250.20">
    <property type="entry name" value="MFS general substrate transporter like domains"/>
    <property type="match status" value="1"/>
</dbReference>
<dbReference type="SUPFAM" id="SSF103473">
    <property type="entry name" value="MFS general substrate transporter"/>
    <property type="match status" value="1"/>
</dbReference>
<protein>
    <submittedName>
        <fullName evidence="7">MFS-type transporter</fullName>
    </submittedName>
</protein>
<feature type="transmembrane region" description="Helical" evidence="5">
    <location>
        <begin position="214"/>
        <end position="234"/>
    </location>
</feature>
<keyword evidence="3 5" id="KW-1133">Transmembrane helix</keyword>
<dbReference type="Proteomes" id="UP000195602">
    <property type="component" value="Unassembled WGS sequence"/>
</dbReference>
<dbReference type="AlphaFoldDB" id="A0AA91Q014"/>
<evidence type="ECO:0000313" key="8">
    <source>
        <dbReference type="Proteomes" id="UP000195602"/>
    </source>
</evidence>
<dbReference type="InterPro" id="IPR020846">
    <property type="entry name" value="MFS_dom"/>
</dbReference>
<dbReference type="PROSITE" id="PS50850">
    <property type="entry name" value="MFS"/>
    <property type="match status" value="1"/>
</dbReference>
<accession>A0AA91Q014</accession>
<evidence type="ECO:0000256" key="1">
    <source>
        <dbReference type="ARBA" id="ARBA00004141"/>
    </source>
</evidence>
<evidence type="ECO:0000259" key="6">
    <source>
        <dbReference type="PROSITE" id="PS50850"/>
    </source>
</evidence>
<feature type="domain" description="Major facilitator superfamily (MFS) profile" evidence="6">
    <location>
        <begin position="57"/>
        <end position="508"/>
    </location>
</feature>
<feature type="transmembrane region" description="Helical" evidence="5">
    <location>
        <begin position="309"/>
        <end position="326"/>
    </location>
</feature>
<feature type="transmembrane region" description="Helical" evidence="5">
    <location>
        <begin position="483"/>
        <end position="504"/>
    </location>
</feature>
<feature type="transmembrane region" description="Helical" evidence="5">
    <location>
        <begin position="453"/>
        <end position="471"/>
    </location>
</feature>
<feature type="transmembrane region" description="Helical" evidence="5">
    <location>
        <begin position="149"/>
        <end position="171"/>
    </location>
</feature>
<evidence type="ECO:0000256" key="4">
    <source>
        <dbReference type="ARBA" id="ARBA00023136"/>
    </source>
</evidence>
<feature type="transmembrane region" description="Helical" evidence="5">
    <location>
        <begin position="60"/>
        <end position="79"/>
    </location>
</feature>
<keyword evidence="2 5" id="KW-0812">Transmembrane</keyword>
<dbReference type="PANTHER" id="PTHR23502:SF34">
    <property type="entry name" value="PROTEIN HOL1"/>
    <property type="match status" value="1"/>
</dbReference>
<dbReference type="InterPro" id="IPR036259">
    <property type="entry name" value="MFS_trans_sf"/>
</dbReference>
<sequence>MTWLKYKDDLDVPGTSTLVDANHVLASTAETKDDIVYIPQPSDSPDDPLNWSTGWKVSNYAILIFFVLVASATSTWKGVLYGQFIVEFGVTFNKLNTGAGLLFLFLALGCWFTQVIACIFGRRPTYLFFTMVVLLGSVAFAASKTYHGYLAYCILDGFGIAPMDTLVQASLSDIFFLHQHGRLMAIYTLALGTGSSWGPIIAGYMASYTSTWSWINYTIIILMGTILLLEICFLRESYYDRSSTITSTEGWDSSTNTSEKVHAKVISEEVTPTGNASFLSKMKFMKPMYQKNTLFEVGIAPFRTLRYPAVVWVAVGYGIQMCWLSLTSLTVSQFFAAPPYLFSTAALGNVNYAGIVGSVAGPIYVGFSDKYCIWRAKRNNGISEPEFRLDLMWLPLILNTLGLLLYGLGPAYKLSWVVGVFGIGLINFGISTITACMLTYVMECYPAEVTQTMSTLLFIRNIIGAIFNWVFQDWLDAMGIKKFTALMAVLCLVFNGFAIVFVIWGKAFRKFTAKWYTKSLPVSTVSVLPN</sequence>
<gene>
    <name evidence="7" type="ORF">A9F13_09g02684</name>
</gene>
<evidence type="ECO:0000256" key="5">
    <source>
        <dbReference type="SAM" id="Phobius"/>
    </source>
</evidence>
<dbReference type="GO" id="GO:0005886">
    <property type="term" value="C:plasma membrane"/>
    <property type="evidence" value="ECO:0007669"/>
    <property type="project" value="TreeGrafter"/>
</dbReference>
<feature type="transmembrane region" description="Helical" evidence="5">
    <location>
        <begin position="99"/>
        <end position="119"/>
    </location>
</feature>
<dbReference type="KEGG" id="clus:A9F13_09g02684"/>
<feature type="transmembrane region" description="Helical" evidence="5">
    <location>
        <begin position="183"/>
        <end position="202"/>
    </location>
</feature>
<reference evidence="7 8" key="1">
    <citation type="submission" date="2017-04" db="EMBL/GenBank/DDBJ databases">
        <title>Draft genome of the yeast Clavispora lusitaniae type strain CBS 6936.</title>
        <authorList>
            <person name="Durrens P."/>
            <person name="Klopp C."/>
            <person name="Biteau N."/>
            <person name="Fitton-Ouhabi V."/>
            <person name="Dementhon K."/>
            <person name="Accoceberry I."/>
            <person name="Sherman D.J."/>
            <person name="Noel T."/>
        </authorList>
    </citation>
    <scope>NUCLEOTIDE SEQUENCE [LARGE SCALE GENOMIC DNA]</scope>
    <source>
        <strain evidence="7 8">CBS 6936</strain>
    </source>
</reference>
<feature type="transmembrane region" description="Helical" evidence="5">
    <location>
        <begin position="414"/>
        <end position="441"/>
    </location>
</feature>
<proteinExistence type="predicted"/>
<dbReference type="PANTHER" id="PTHR23502">
    <property type="entry name" value="MAJOR FACILITATOR SUPERFAMILY"/>
    <property type="match status" value="1"/>
</dbReference>
<feature type="transmembrane region" description="Helical" evidence="5">
    <location>
        <begin position="126"/>
        <end position="143"/>
    </location>
</feature>
<evidence type="ECO:0000313" key="7">
    <source>
        <dbReference type="EMBL" id="OVF08322.1"/>
    </source>
</evidence>
<feature type="transmembrane region" description="Helical" evidence="5">
    <location>
        <begin position="346"/>
        <end position="367"/>
    </location>
</feature>
<comment type="subcellular location">
    <subcellularLocation>
        <location evidence="1">Membrane</location>
        <topology evidence="1">Multi-pass membrane protein</topology>
    </subcellularLocation>
</comment>
<dbReference type="EMBL" id="LYUB02000009">
    <property type="protein sequence ID" value="OVF08322.1"/>
    <property type="molecule type" value="Genomic_DNA"/>
</dbReference>